<dbReference type="InterPro" id="IPR041243">
    <property type="entry name" value="STI1/HOP_DP"/>
</dbReference>
<dbReference type="Gene3D" id="1.10.260.100">
    <property type="match status" value="2"/>
</dbReference>
<feature type="repeat" description="TPR" evidence="6">
    <location>
        <begin position="459"/>
        <end position="492"/>
    </location>
</feature>
<keyword evidence="2" id="KW-0963">Cytoplasm</keyword>
<dbReference type="PROSITE" id="PS50005">
    <property type="entry name" value="TPR"/>
    <property type="match status" value="8"/>
</dbReference>
<dbReference type="GO" id="GO:0042030">
    <property type="term" value="F:ATPase inhibitor activity"/>
    <property type="evidence" value="ECO:0007669"/>
    <property type="project" value="UniProtKB-ARBA"/>
</dbReference>
<keyword evidence="10" id="KW-1185">Reference proteome</keyword>
<dbReference type="Pfam" id="PF13432">
    <property type="entry name" value="TPR_16"/>
    <property type="match status" value="1"/>
</dbReference>
<dbReference type="GO" id="GO:0005737">
    <property type="term" value="C:cytoplasm"/>
    <property type="evidence" value="ECO:0007669"/>
    <property type="project" value="UniProtKB-SubCell"/>
</dbReference>
<accession>A0A8H5GE71</accession>
<dbReference type="Pfam" id="PF13181">
    <property type="entry name" value="TPR_8"/>
    <property type="match status" value="2"/>
</dbReference>
<evidence type="ECO:0000256" key="1">
    <source>
        <dbReference type="ARBA" id="ARBA00004496"/>
    </source>
</evidence>
<sequence>MTDVNTLKDQGNKAFAAKDWDTAISLFSKAIEIDPKNHVLYSNRSAAEAGKKEYAKAFEDAQKCIEVNPSWAKGYLRKGAALHGLRRFDEAVEAFEAGLKLEDTPAMRKGLQEVKDAQASAAGGDDGLGLGKIFSDPSAIAKLATNPRTSKHLADPSFLQSLQAIQRNPALAQNALQDPRMIDALGVLMGIDIQAQTRPEGSSEGAPPQQEPRIPTPPPAATTPSSAKRPEPEPTPAQDVEMEELDEEEAKAKREAEASKKAGAEAYKKRDFDTAIKNFEKAWELYPKDITFLSNAGAAYFEKGDYDKAIETCEKAVEEGRSLRSDYTLVAKALGRVGNAYQRKGDVASAIKYFQKSLTEHRTPDILNKLREVERLKADADKKAYVDPEKSHVAREEGNVKFKAGDFVGAVKDYTESIKRDPSDPRGYNNRAAAYTKLAALPEALKDVNEAIKIDPKFVKAYIRKSNVLFAMRDYTKAIEAVQEAIENDTEKQHTKEIQQQEFKCQQALFAQRGNESQEETLNRAMRDPEVAEIMNDPIMQSILQQAQENPQALQDHLKNPVVRQKIQKLINAGIIRTR</sequence>
<gene>
    <name evidence="9" type="ORF">D9756_000587</name>
</gene>
<dbReference type="InterPro" id="IPR011990">
    <property type="entry name" value="TPR-like_helical_dom_sf"/>
</dbReference>
<feature type="repeat" description="TPR" evidence="6">
    <location>
        <begin position="425"/>
        <end position="458"/>
    </location>
</feature>
<evidence type="ECO:0000256" key="2">
    <source>
        <dbReference type="ARBA" id="ARBA00022490"/>
    </source>
</evidence>
<feature type="repeat" description="TPR" evidence="6">
    <location>
        <begin position="331"/>
        <end position="364"/>
    </location>
</feature>
<protein>
    <recommendedName>
        <fullName evidence="8">STI1 domain-containing protein</fullName>
    </recommendedName>
</protein>
<dbReference type="OrthoDB" id="2423701at2759"/>
<evidence type="ECO:0000256" key="5">
    <source>
        <dbReference type="ARBA" id="ARBA00064323"/>
    </source>
</evidence>
<keyword evidence="4 6" id="KW-0802">TPR repeat</keyword>
<comment type="caution">
    <text evidence="9">The sequence shown here is derived from an EMBL/GenBank/DDBJ whole genome shotgun (WGS) entry which is preliminary data.</text>
</comment>
<dbReference type="Pfam" id="PF17830">
    <property type="entry name" value="STI1-HOP_DP"/>
    <property type="match status" value="2"/>
</dbReference>
<dbReference type="FunFam" id="1.25.40.10:FF:000020">
    <property type="entry name" value="Stress-induced phosphoprotein 1"/>
    <property type="match status" value="1"/>
</dbReference>
<feature type="compositionally biased region" description="Basic and acidic residues" evidence="7">
    <location>
        <begin position="250"/>
        <end position="265"/>
    </location>
</feature>
<dbReference type="Gene3D" id="1.25.40.10">
    <property type="entry name" value="Tetratricopeptide repeat domain"/>
    <property type="match status" value="3"/>
</dbReference>
<organism evidence="9 10">
    <name type="scientific">Leucocoprinus leucothites</name>
    <dbReference type="NCBI Taxonomy" id="201217"/>
    <lineage>
        <taxon>Eukaryota</taxon>
        <taxon>Fungi</taxon>
        <taxon>Dikarya</taxon>
        <taxon>Basidiomycota</taxon>
        <taxon>Agaricomycotina</taxon>
        <taxon>Agaricomycetes</taxon>
        <taxon>Agaricomycetidae</taxon>
        <taxon>Agaricales</taxon>
        <taxon>Agaricineae</taxon>
        <taxon>Agaricaceae</taxon>
        <taxon>Leucocoprinus</taxon>
    </lineage>
</organism>
<dbReference type="FunFam" id="1.25.40.10:FF:000027">
    <property type="entry name" value="stress-induced-phosphoprotein 1 isoform X1"/>
    <property type="match status" value="1"/>
</dbReference>
<dbReference type="Proteomes" id="UP000559027">
    <property type="component" value="Unassembled WGS sequence"/>
</dbReference>
<dbReference type="SMART" id="SM00727">
    <property type="entry name" value="STI1"/>
    <property type="match status" value="2"/>
</dbReference>
<feature type="compositionally biased region" description="Acidic residues" evidence="7">
    <location>
        <begin position="240"/>
        <end position="249"/>
    </location>
</feature>
<comment type="subcellular location">
    <subcellularLocation>
        <location evidence="1">Cytoplasm</location>
    </subcellularLocation>
</comment>
<dbReference type="Pfam" id="PF13424">
    <property type="entry name" value="TPR_12"/>
    <property type="match status" value="1"/>
</dbReference>
<dbReference type="GO" id="GO:0051879">
    <property type="term" value="F:Hsp90 protein binding"/>
    <property type="evidence" value="ECO:0007669"/>
    <property type="project" value="TreeGrafter"/>
</dbReference>
<reference evidence="9 10" key="1">
    <citation type="journal article" date="2020" name="ISME J.">
        <title>Uncovering the hidden diversity of litter-decomposition mechanisms in mushroom-forming fungi.</title>
        <authorList>
            <person name="Floudas D."/>
            <person name="Bentzer J."/>
            <person name="Ahren D."/>
            <person name="Johansson T."/>
            <person name="Persson P."/>
            <person name="Tunlid A."/>
        </authorList>
    </citation>
    <scope>NUCLEOTIDE SEQUENCE [LARGE SCALE GENOMIC DNA]</scope>
    <source>
        <strain evidence="9 10">CBS 146.42</strain>
    </source>
</reference>
<dbReference type="SMART" id="SM00028">
    <property type="entry name" value="TPR"/>
    <property type="match status" value="9"/>
</dbReference>
<proteinExistence type="predicted"/>
<dbReference type="SUPFAM" id="SSF48452">
    <property type="entry name" value="TPR-like"/>
    <property type="match status" value="2"/>
</dbReference>
<evidence type="ECO:0000256" key="3">
    <source>
        <dbReference type="ARBA" id="ARBA00022737"/>
    </source>
</evidence>
<dbReference type="InterPro" id="IPR019734">
    <property type="entry name" value="TPR_rpt"/>
</dbReference>
<dbReference type="PANTHER" id="PTHR22904">
    <property type="entry name" value="TPR REPEAT CONTAINING PROTEIN"/>
    <property type="match status" value="1"/>
</dbReference>
<evidence type="ECO:0000256" key="4">
    <source>
        <dbReference type="ARBA" id="ARBA00022803"/>
    </source>
</evidence>
<feature type="domain" description="STI1" evidence="8">
    <location>
        <begin position="136"/>
        <end position="175"/>
    </location>
</feature>
<feature type="region of interest" description="Disordered" evidence="7">
    <location>
        <begin position="197"/>
        <end position="265"/>
    </location>
</feature>
<dbReference type="FunFam" id="1.10.260.100:FF:000002">
    <property type="entry name" value="Stress-induced-phosphoprotein 1 (Hsp70/Hsp90-organizing)"/>
    <property type="match status" value="1"/>
</dbReference>
<feature type="repeat" description="TPR" evidence="6">
    <location>
        <begin position="256"/>
        <end position="289"/>
    </location>
</feature>
<dbReference type="EMBL" id="JAACJO010000001">
    <property type="protein sequence ID" value="KAF5363317.1"/>
    <property type="molecule type" value="Genomic_DNA"/>
</dbReference>
<dbReference type="AlphaFoldDB" id="A0A8H5GE71"/>
<dbReference type="FunFam" id="1.10.260.100:FF:000004">
    <property type="entry name" value="Putative stress-induced-phosphoprotein 1"/>
    <property type="match status" value="1"/>
</dbReference>
<comment type="subunit">
    <text evidence="5">Part of a larger complex that includes HSP70, HSP90, and immunophilins.</text>
</comment>
<evidence type="ECO:0000259" key="8">
    <source>
        <dbReference type="SMART" id="SM00727"/>
    </source>
</evidence>
<keyword evidence="3" id="KW-0677">Repeat</keyword>
<dbReference type="PANTHER" id="PTHR22904:SF523">
    <property type="entry name" value="STRESS-INDUCED-PHOSPHOPROTEIN 1"/>
    <property type="match status" value="1"/>
</dbReference>
<evidence type="ECO:0000256" key="6">
    <source>
        <dbReference type="PROSITE-ProRule" id="PRU00339"/>
    </source>
</evidence>
<feature type="repeat" description="TPR" evidence="6">
    <location>
        <begin position="72"/>
        <end position="105"/>
    </location>
</feature>
<dbReference type="FunFam" id="1.25.40.10:FF:000010">
    <property type="entry name" value="Stress-induced phosphoprotein 1"/>
    <property type="match status" value="1"/>
</dbReference>
<feature type="domain" description="STI1" evidence="8">
    <location>
        <begin position="528"/>
        <end position="567"/>
    </location>
</feature>
<dbReference type="InterPro" id="IPR006636">
    <property type="entry name" value="STI1_HS-bd"/>
</dbReference>
<feature type="repeat" description="TPR" evidence="6">
    <location>
        <begin position="290"/>
        <end position="323"/>
    </location>
</feature>
<feature type="repeat" description="TPR" evidence="6">
    <location>
        <begin position="4"/>
        <end position="37"/>
    </location>
</feature>
<evidence type="ECO:0000256" key="7">
    <source>
        <dbReference type="SAM" id="MobiDB-lite"/>
    </source>
</evidence>
<name>A0A8H5GE71_9AGAR</name>
<evidence type="ECO:0000313" key="9">
    <source>
        <dbReference type="EMBL" id="KAF5363317.1"/>
    </source>
</evidence>
<evidence type="ECO:0000313" key="10">
    <source>
        <dbReference type="Proteomes" id="UP000559027"/>
    </source>
</evidence>
<feature type="repeat" description="TPR" evidence="6">
    <location>
        <begin position="391"/>
        <end position="424"/>
    </location>
</feature>